<comment type="caution">
    <text evidence="2">The sequence shown here is derived from an EMBL/GenBank/DDBJ whole genome shotgun (WGS) entry which is preliminary data.</text>
</comment>
<evidence type="ECO:0000259" key="1">
    <source>
        <dbReference type="Pfam" id="PF13360"/>
    </source>
</evidence>
<sequence>MRHSFIILLISLPLFIFGQANRWHGPNQDARYPDTNLMDEWPNDTLPIKQTYSGIGEGYGSPSMTEAGLFIAGMHDSIGYVYHFTHDGELVWKTAYGQDFTFRFPGSRGTPTLNEGKLYYSGAHGDAVCLDMKTGEKIWHVNIFEKYGGELIKWGYTESPFVYGDLVILQPGGDKVSLVGLNKNDGSVVWETEVEGNANAYSTPRLIEHNGETLCMLNLDFNQVLFDPKTGEVKIKHALTEKRGNHSNEPVYQDGQIFYSSGYGEGSVMFRINDASQQLDTLWQNTGFDSKLSGIQVVDGLIYGTADQKKHWAVLRWSDGQEIFTTREIKPGSFVMADGKFYIFTDTGEIVLAKPTSDGFEIISRFASPGFPTVHAYAHPVIYQRDLFVRINDSVWRYKIAK</sequence>
<dbReference type="InterPro" id="IPR011047">
    <property type="entry name" value="Quinoprotein_ADH-like_sf"/>
</dbReference>
<protein>
    <recommendedName>
        <fullName evidence="1">Pyrrolo-quinoline quinone repeat domain-containing protein</fullName>
    </recommendedName>
</protein>
<organism evidence="2 3">
    <name type="scientific">Sunxiuqinia dokdonensis</name>
    <dbReference type="NCBI Taxonomy" id="1409788"/>
    <lineage>
        <taxon>Bacteria</taxon>
        <taxon>Pseudomonadati</taxon>
        <taxon>Bacteroidota</taxon>
        <taxon>Bacteroidia</taxon>
        <taxon>Marinilabiliales</taxon>
        <taxon>Prolixibacteraceae</taxon>
        <taxon>Sunxiuqinia</taxon>
    </lineage>
</organism>
<dbReference type="PANTHER" id="PTHR34512">
    <property type="entry name" value="CELL SURFACE PROTEIN"/>
    <property type="match status" value="1"/>
</dbReference>
<dbReference type="InterPro" id="IPR015943">
    <property type="entry name" value="WD40/YVTN_repeat-like_dom_sf"/>
</dbReference>
<evidence type="ECO:0000313" key="3">
    <source>
        <dbReference type="Proteomes" id="UP000036958"/>
    </source>
</evidence>
<name>A0A0L8V7D2_9BACT</name>
<accession>A0A0L8V7D2</accession>
<dbReference type="Gene3D" id="2.130.10.10">
    <property type="entry name" value="YVTN repeat-like/Quinoprotein amine dehydrogenase"/>
    <property type="match status" value="1"/>
</dbReference>
<keyword evidence="3" id="KW-1185">Reference proteome</keyword>
<dbReference type="Pfam" id="PF13360">
    <property type="entry name" value="PQQ_2"/>
    <property type="match status" value="1"/>
</dbReference>
<dbReference type="AlphaFoldDB" id="A0A0L8V7D2"/>
<dbReference type="InterPro" id="IPR002372">
    <property type="entry name" value="PQQ_rpt_dom"/>
</dbReference>
<gene>
    <name evidence="2" type="ORF">NC99_29190</name>
</gene>
<dbReference type="PANTHER" id="PTHR34512:SF30">
    <property type="entry name" value="OUTER MEMBRANE PROTEIN ASSEMBLY FACTOR BAMB"/>
    <property type="match status" value="1"/>
</dbReference>
<dbReference type="Proteomes" id="UP000036958">
    <property type="component" value="Unassembled WGS sequence"/>
</dbReference>
<feature type="domain" description="Pyrrolo-quinoline quinone repeat" evidence="1">
    <location>
        <begin position="79"/>
        <end position="325"/>
    </location>
</feature>
<proteinExistence type="predicted"/>
<dbReference type="EMBL" id="LGIA01000167">
    <property type="protein sequence ID" value="KOH44248.1"/>
    <property type="molecule type" value="Genomic_DNA"/>
</dbReference>
<dbReference type="OrthoDB" id="9816081at2"/>
<reference evidence="3" key="1">
    <citation type="submission" date="2015-07" db="EMBL/GenBank/DDBJ databases">
        <title>Genome sequencing of Sunxiuqinia dokdonensis strain SK.</title>
        <authorList>
            <person name="Ahn S."/>
            <person name="Kim B.-C."/>
        </authorList>
    </citation>
    <scope>NUCLEOTIDE SEQUENCE [LARGE SCALE GENOMIC DNA]</scope>
    <source>
        <strain evidence="3">SK</strain>
    </source>
</reference>
<dbReference type="STRING" id="1409788.NC99_29190"/>
<evidence type="ECO:0000313" key="2">
    <source>
        <dbReference type="EMBL" id="KOH44248.1"/>
    </source>
</evidence>
<dbReference type="SUPFAM" id="SSF50998">
    <property type="entry name" value="Quinoprotein alcohol dehydrogenase-like"/>
    <property type="match status" value="1"/>
</dbReference>
<dbReference type="RefSeq" id="WP_053184547.1">
    <property type="nucleotide sequence ID" value="NZ_LGIA01000167.1"/>
</dbReference>